<dbReference type="InterPro" id="IPR018108">
    <property type="entry name" value="MCP_transmembrane"/>
</dbReference>
<keyword evidence="5 12" id="KW-0812">Transmembrane</keyword>
<comment type="similarity">
    <text evidence="3 13">Belongs to the mitochondrial carrier (TC 2.A.29) family.</text>
</comment>
<evidence type="ECO:0000256" key="1">
    <source>
        <dbReference type="ARBA" id="ARBA00004141"/>
    </source>
</evidence>
<dbReference type="Pfam" id="PF00153">
    <property type="entry name" value="Mito_carr"/>
    <property type="match status" value="3"/>
</dbReference>
<dbReference type="FunCoup" id="Q014K0">
    <property type="interactions" value="726"/>
</dbReference>
<evidence type="ECO:0000256" key="5">
    <source>
        <dbReference type="ARBA" id="ARBA00022692"/>
    </source>
</evidence>
<dbReference type="KEGG" id="ota:OT_ostta07g04190"/>
<keyword evidence="15" id="KW-1185">Reference proteome</keyword>
<gene>
    <name evidence="14" type="ORF">OT_ostta07g04190</name>
</gene>
<evidence type="ECO:0000256" key="11">
    <source>
        <dbReference type="ARBA" id="ARBA00023136"/>
    </source>
</evidence>
<keyword evidence="9" id="KW-0346">Stress response</keyword>
<evidence type="ECO:0000256" key="12">
    <source>
        <dbReference type="PROSITE-ProRule" id="PRU00282"/>
    </source>
</evidence>
<dbReference type="EMBL" id="CAID01000007">
    <property type="protein sequence ID" value="CAL54679.1"/>
    <property type="molecule type" value="Genomic_DNA"/>
</dbReference>
<dbReference type="PANTHER" id="PTHR45618">
    <property type="entry name" value="MITOCHONDRIAL DICARBOXYLATE CARRIER-RELATED"/>
    <property type="match status" value="1"/>
</dbReference>
<dbReference type="GeneID" id="9836915"/>
<sequence length="320" mass="33757">MANGAREVVAAASTSETRTKTLDPFVGQLCASAFSASFAEFCTIPLDTAKVRMQLASNATGAVDGRYASMASTMRTVVAEEGAAALWKGIAPGIHRQVLFGGLRIGMYEPVKAFYAEKMGTASEGADAPLALKIAAGLTTGAIGITIASPTDLVKVRMQAEGRLPEGTPKRYPSAVGAYGTIVRQEGVAALWTGLTPNIMRNSIINAAELASYDQFKQTFVGMGAKADEVSTHIASAIGAGFVATCVGSPVDVVKSRVMGDSVGKYKGFIDCVTKTLTHEGPMAFYGGFLPNFARLGGWNVCMFLTLEQVRRLMRENDIM</sequence>
<evidence type="ECO:0000256" key="6">
    <source>
        <dbReference type="ARBA" id="ARBA00022737"/>
    </source>
</evidence>
<dbReference type="PROSITE" id="PS50920">
    <property type="entry name" value="SOLCAR"/>
    <property type="match status" value="3"/>
</dbReference>
<dbReference type="RefSeq" id="XP_003080512.1">
    <property type="nucleotide sequence ID" value="XM_003080464.1"/>
</dbReference>
<evidence type="ECO:0000256" key="4">
    <source>
        <dbReference type="ARBA" id="ARBA00022448"/>
    </source>
</evidence>
<feature type="repeat" description="Solcar" evidence="12">
    <location>
        <begin position="23"/>
        <end position="114"/>
    </location>
</feature>
<dbReference type="OMA" id="HARRYCS"/>
<proteinExistence type="inferred from homology"/>
<keyword evidence="11 12" id="KW-0472">Membrane</keyword>
<evidence type="ECO:0000256" key="2">
    <source>
        <dbReference type="ARBA" id="ARBA00004273"/>
    </source>
</evidence>
<dbReference type="SUPFAM" id="SSF103506">
    <property type="entry name" value="Mitochondrial carrier"/>
    <property type="match status" value="1"/>
</dbReference>
<evidence type="ECO:0000313" key="14">
    <source>
        <dbReference type="EMBL" id="CAL54679.1"/>
    </source>
</evidence>
<feature type="repeat" description="Solcar" evidence="12">
    <location>
        <begin position="128"/>
        <end position="219"/>
    </location>
</feature>
<evidence type="ECO:0000256" key="9">
    <source>
        <dbReference type="ARBA" id="ARBA00023016"/>
    </source>
</evidence>
<keyword evidence="10" id="KW-0496">Mitochondrion</keyword>
<dbReference type="InParanoid" id="Q014K0"/>
<dbReference type="OrthoDB" id="448427at2759"/>
<dbReference type="InterPro" id="IPR023395">
    <property type="entry name" value="MCP_dom_sf"/>
</dbReference>
<dbReference type="InterPro" id="IPR002067">
    <property type="entry name" value="MCP"/>
</dbReference>
<reference evidence="14 15" key="2">
    <citation type="journal article" date="2014" name="BMC Genomics">
        <title>An improved genome of the model marine alga Ostreococcus tauri unfolds by assessing Illumina de novo assemblies.</title>
        <authorList>
            <person name="Blanc-Mathieu R."/>
            <person name="Verhelst B."/>
            <person name="Derelle E."/>
            <person name="Rombauts S."/>
            <person name="Bouget F.Y."/>
            <person name="Carre I."/>
            <person name="Chateau A."/>
            <person name="Eyre-Walker A."/>
            <person name="Grimsley N."/>
            <person name="Moreau H."/>
            <person name="Piegu B."/>
            <person name="Rivals E."/>
            <person name="Schackwitz W."/>
            <person name="Van de Peer Y."/>
            <person name="Piganeau G."/>
        </authorList>
    </citation>
    <scope>NUCLEOTIDE SEQUENCE [LARGE SCALE GENOMIC DNA]</scope>
    <source>
        <strain evidence="15">OTTH 0595 / CCAP 157/2 / RCC745</strain>
    </source>
</reference>
<keyword evidence="6" id="KW-0677">Repeat</keyword>
<evidence type="ECO:0000256" key="10">
    <source>
        <dbReference type="ARBA" id="ARBA00023128"/>
    </source>
</evidence>
<feature type="repeat" description="Solcar" evidence="12">
    <location>
        <begin position="228"/>
        <end position="313"/>
    </location>
</feature>
<dbReference type="InterPro" id="IPR050391">
    <property type="entry name" value="Mito_Metabolite_Transporter"/>
</dbReference>
<evidence type="ECO:0000313" key="15">
    <source>
        <dbReference type="Proteomes" id="UP000009170"/>
    </source>
</evidence>
<keyword evidence="7" id="KW-0999">Mitochondrion inner membrane</keyword>
<dbReference type="AlphaFoldDB" id="Q014K0"/>
<dbReference type="FunFam" id="1.50.40.10:FF:000019">
    <property type="entry name" value="Mitochondrial uncoupling protein 1"/>
    <property type="match status" value="1"/>
</dbReference>
<dbReference type="PRINTS" id="PR00784">
    <property type="entry name" value="MTUNCOUPLING"/>
</dbReference>
<evidence type="ECO:0000256" key="7">
    <source>
        <dbReference type="ARBA" id="ARBA00022792"/>
    </source>
</evidence>
<comment type="caution">
    <text evidence="14">The sequence shown here is derived from an EMBL/GenBank/DDBJ whole genome shotgun (WGS) entry which is preliminary data.</text>
</comment>
<dbReference type="Gene3D" id="1.50.40.10">
    <property type="entry name" value="Mitochondrial carrier domain"/>
    <property type="match status" value="1"/>
</dbReference>
<evidence type="ECO:0000256" key="8">
    <source>
        <dbReference type="ARBA" id="ARBA00022989"/>
    </source>
</evidence>
<accession>Q014K0</accession>
<keyword evidence="4 13" id="KW-0813">Transport</keyword>
<reference evidence="15" key="1">
    <citation type="journal article" date="2006" name="Proc. Natl. Acad. Sci. U.S.A.">
        <title>Genome analysis of the smallest free-living eukaryote Ostreococcus tauri unveils many unique features.</title>
        <authorList>
            <person name="Derelle E."/>
            <person name="Ferraz C."/>
            <person name="Rombauts S."/>
            <person name="Rouze P."/>
            <person name="Worden A.Z."/>
            <person name="Robbens S."/>
            <person name="Partensky F."/>
            <person name="Degroeve S."/>
            <person name="Echeynie S."/>
            <person name="Cooke R."/>
            <person name="Saeys Y."/>
            <person name="Wuyts J."/>
            <person name="Jabbari K."/>
            <person name="Bowler C."/>
            <person name="Panaud O."/>
            <person name="Piegu B."/>
            <person name="Ball S.G."/>
            <person name="Ral J.-P."/>
            <person name="Bouget F.-Y."/>
            <person name="Piganeau G."/>
            <person name="De Baets B."/>
            <person name="Picard A."/>
            <person name="Delseny M."/>
            <person name="Demaille J."/>
            <person name="Van de Peer Y."/>
            <person name="Moreau H."/>
        </authorList>
    </citation>
    <scope>NUCLEOTIDE SEQUENCE [LARGE SCALE GENOMIC DNA]</scope>
    <source>
        <strain evidence="15">OTTH 0595 / CCAP 157/2 / RCC745</strain>
    </source>
</reference>
<organism evidence="14 15">
    <name type="scientific">Ostreococcus tauri</name>
    <name type="common">Marine green alga</name>
    <dbReference type="NCBI Taxonomy" id="70448"/>
    <lineage>
        <taxon>Eukaryota</taxon>
        <taxon>Viridiplantae</taxon>
        <taxon>Chlorophyta</taxon>
        <taxon>Mamiellophyceae</taxon>
        <taxon>Mamiellales</taxon>
        <taxon>Bathycoccaceae</taxon>
        <taxon>Ostreococcus</taxon>
    </lineage>
</organism>
<name>Q014K0_OSTTA</name>
<evidence type="ECO:0000256" key="3">
    <source>
        <dbReference type="ARBA" id="ARBA00006375"/>
    </source>
</evidence>
<evidence type="ECO:0000256" key="13">
    <source>
        <dbReference type="RuleBase" id="RU000488"/>
    </source>
</evidence>
<dbReference type="GO" id="GO:0005743">
    <property type="term" value="C:mitochondrial inner membrane"/>
    <property type="evidence" value="ECO:0007669"/>
    <property type="project" value="UniProtKB-SubCell"/>
</dbReference>
<comment type="subcellular location">
    <subcellularLocation>
        <location evidence="1">Membrane</location>
        <topology evidence="1">Multi-pass membrane protein</topology>
    </subcellularLocation>
    <subcellularLocation>
        <location evidence="2">Mitochondrion inner membrane</location>
    </subcellularLocation>
</comment>
<keyword evidence="8" id="KW-1133">Transmembrane helix</keyword>
<dbReference type="GO" id="GO:0022857">
    <property type="term" value="F:transmembrane transporter activity"/>
    <property type="evidence" value="ECO:0007669"/>
    <property type="project" value="UniProtKB-ARBA"/>
</dbReference>
<protein>
    <submittedName>
        <fullName evidence="14">Mitochondrial substrate/solute carrier</fullName>
    </submittedName>
</protein>
<dbReference type="Proteomes" id="UP000009170">
    <property type="component" value="Unassembled WGS sequence"/>
</dbReference>